<evidence type="ECO:0000256" key="5">
    <source>
        <dbReference type="ARBA" id="ARBA00022741"/>
    </source>
</evidence>
<dbReference type="Pfam" id="PF26021">
    <property type="entry name" value="Ferritin_C144_05"/>
    <property type="match status" value="1"/>
</dbReference>
<dbReference type="Pfam" id="PF00176">
    <property type="entry name" value="SNF2-rel_dom"/>
    <property type="match status" value="1"/>
</dbReference>
<dbReference type="VEuPathDB" id="FungiDB:An18g06510"/>
<dbReference type="InterPro" id="IPR027417">
    <property type="entry name" value="P-loop_NTPase"/>
</dbReference>
<keyword evidence="3" id="KW-0479">Metal-binding</keyword>
<dbReference type="Gene3D" id="3.40.50.300">
    <property type="entry name" value="P-loop containing nucleotide triphosphate hydrolases"/>
    <property type="match status" value="1"/>
</dbReference>
<dbReference type="PROSITE" id="PS51194">
    <property type="entry name" value="HELICASE_CTER"/>
    <property type="match status" value="1"/>
</dbReference>
<dbReference type="VEuPathDB" id="FungiDB:M747DRAFT_367745"/>
<dbReference type="PROSITE" id="PS50089">
    <property type="entry name" value="ZF_RING_2"/>
    <property type="match status" value="1"/>
</dbReference>
<feature type="region of interest" description="Disordered" evidence="12">
    <location>
        <begin position="3420"/>
        <end position="3446"/>
    </location>
</feature>
<feature type="region of interest" description="Disordered" evidence="12">
    <location>
        <begin position="3561"/>
        <end position="3591"/>
    </location>
</feature>
<dbReference type="SUPFAM" id="SSF48371">
    <property type="entry name" value="ARM repeat"/>
    <property type="match status" value="2"/>
</dbReference>
<comment type="subcellular location">
    <subcellularLocation>
        <location evidence="1">Cytoplasm</location>
    </subcellularLocation>
</comment>
<feature type="compositionally biased region" description="Basic and acidic residues" evidence="12">
    <location>
        <begin position="3366"/>
        <end position="3378"/>
    </location>
</feature>
<dbReference type="VEuPathDB" id="FungiDB:M747DRAFT_293221"/>
<evidence type="ECO:0000256" key="10">
    <source>
        <dbReference type="ARBA" id="ARBA00022942"/>
    </source>
</evidence>
<dbReference type="SMART" id="SM00490">
    <property type="entry name" value="HELICc"/>
    <property type="match status" value="1"/>
</dbReference>
<dbReference type="PANTHER" id="PTHR23346:SF19">
    <property type="entry name" value="PROTEASOME ADAPTER AND SCAFFOLD PROTEIN ECM29"/>
    <property type="match status" value="1"/>
</dbReference>
<dbReference type="VEuPathDB" id="FungiDB:M747DRAFT_231291"/>
<dbReference type="Proteomes" id="UP000068243">
    <property type="component" value="Unassembled WGS sequence"/>
</dbReference>
<dbReference type="InterPro" id="IPR049730">
    <property type="entry name" value="SNF2/RAD54-like_C"/>
</dbReference>
<dbReference type="GO" id="GO:0060090">
    <property type="term" value="F:molecular adaptor activity"/>
    <property type="evidence" value="ECO:0007669"/>
    <property type="project" value="InterPro"/>
</dbReference>
<dbReference type="InterPro" id="IPR021858">
    <property type="entry name" value="Fun_TF"/>
</dbReference>
<evidence type="ECO:0000313" key="15">
    <source>
        <dbReference type="EMBL" id="GAQ44509.1"/>
    </source>
</evidence>
<dbReference type="InterPro" id="IPR038718">
    <property type="entry name" value="SNF2-like_sf"/>
</dbReference>
<keyword evidence="2" id="KW-0963">Cytoplasm</keyword>
<keyword evidence="8" id="KW-0862">Zinc</keyword>
<dbReference type="InterPro" id="IPR059033">
    <property type="entry name" value="C144_05_dom"/>
</dbReference>
<dbReference type="InterPro" id="IPR001650">
    <property type="entry name" value="Helicase_C-like"/>
</dbReference>
<evidence type="ECO:0000256" key="11">
    <source>
        <dbReference type="PROSITE-ProRule" id="PRU00175"/>
    </source>
</evidence>
<dbReference type="InterPro" id="IPR017907">
    <property type="entry name" value="Znf_RING_CS"/>
</dbReference>
<keyword evidence="4" id="KW-0677">Repeat</keyword>
<evidence type="ECO:0000313" key="16">
    <source>
        <dbReference type="Proteomes" id="UP000068243"/>
    </source>
</evidence>
<dbReference type="Gene3D" id="3.30.40.10">
    <property type="entry name" value="Zinc/RING finger domain, C3HC4 (zinc finger)"/>
    <property type="match status" value="1"/>
</dbReference>
<evidence type="ECO:0000256" key="1">
    <source>
        <dbReference type="ARBA" id="ARBA00004496"/>
    </source>
</evidence>
<dbReference type="GO" id="GO:0005634">
    <property type="term" value="C:nucleus"/>
    <property type="evidence" value="ECO:0007669"/>
    <property type="project" value="TreeGrafter"/>
</dbReference>
<dbReference type="FunFam" id="3.40.50.300:FF:001870">
    <property type="entry name" value="SNF2 family helicase/ATPase, putative"/>
    <property type="match status" value="1"/>
</dbReference>
<evidence type="ECO:0000256" key="9">
    <source>
        <dbReference type="ARBA" id="ARBA00022840"/>
    </source>
</evidence>
<feature type="compositionally biased region" description="Polar residues" evidence="12">
    <location>
        <begin position="3617"/>
        <end position="3630"/>
    </location>
</feature>
<dbReference type="InterPro" id="IPR000330">
    <property type="entry name" value="SNF2_N"/>
</dbReference>
<dbReference type="GO" id="GO:0005524">
    <property type="term" value="F:ATP binding"/>
    <property type="evidence" value="ECO:0007669"/>
    <property type="project" value="InterPro"/>
</dbReference>
<dbReference type="OrthoDB" id="16066at2759"/>
<comment type="caution">
    <text evidence="15">The sequence shown here is derived from an EMBL/GenBank/DDBJ whole genome shotgun (WGS) entry which is preliminary data.</text>
</comment>
<dbReference type="VEuPathDB" id="FungiDB:ASPNIDRAFT2_1039744"/>
<dbReference type="VEuPathDB" id="FungiDB:ATCC64974_106660"/>
<dbReference type="GO" id="GO:0005737">
    <property type="term" value="C:cytoplasm"/>
    <property type="evidence" value="ECO:0007669"/>
    <property type="project" value="UniProtKB-SubCell"/>
</dbReference>
<dbReference type="InterPro" id="IPR055443">
    <property type="entry name" value="HEAT_ECM29"/>
</dbReference>
<dbReference type="VEuPathDB" id="FungiDB:An18g06540"/>
<dbReference type="InterPro" id="IPR001841">
    <property type="entry name" value="Znf_RING"/>
</dbReference>
<dbReference type="GO" id="GO:0036503">
    <property type="term" value="P:ERAD pathway"/>
    <property type="evidence" value="ECO:0007669"/>
    <property type="project" value="TreeGrafter"/>
</dbReference>
<dbReference type="GO" id="GO:0016787">
    <property type="term" value="F:hydrolase activity"/>
    <property type="evidence" value="ECO:0007669"/>
    <property type="project" value="UniProtKB-KW"/>
</dbReference>
<feature type="domain" description="RING-type" evidence="13">
    <location>
        <begin position="1140"/>
        <end position="1178"/>
    </location>
</feature>
<keyword evidence="9" id="KW-0067">ATP-binding</keyword>
<dbReference type="PROSITE" id="PS00518">
    <property type="entry name" value="ZF_RING_1"/>
    <property type="match status" value="1"/>
</dbReference>
<dbReference type="InterPro" id="IPR013083">
    <property type="entry name" value="Znf_RING/FYVE/PHD"/>
</dbReference>
<keyword evidence="10 15" id="KW-0647">Proteasome</keyword>
<dbReference type="Pfam" id="PF24492">
    <property type="entry name" value="HEAT_ECM29"/>
    <property type="match status" value="1"/>
</dbReference>
<name>A0A100INL3_ASPNG</name>
<protein>
    <submittedName>
        <fullName evidence="15">Proteasome component</fullName>
    </submittedName>
</protein>
<dbReference type="VEuPathDB" id="FungiDB:An18g06520"/>
<feature type="domain" description="Helicase C-terminal" evidence="14">
    <location>
        <begin position="1244"/>
        <end position="1397"/>
    </location>
</feature>
<dbReference type="Pfam" id="PF13639">
    <property type="entry name" value="zf-RING_2"/>
    <property type="match status" value="1"/>
</dbReference>
<dbReference type="Gene3D" id="1.25.10.10">
    <property type="entry name" value="Leucine-rich Repeat Variant"/>
    <property type="match status" value="3"/>
</dbReference>
<keyword evidence="7" id="KW-0378">Hydrolase</keyword>
<dbReference type="VEuPathDB" id="FungiDB:ATCC64974_106640"/>
<dbReference type="InterPro" id="IPR011989">
    <property type="entry name" value="ARM-like"/>
</dbReference>
<dbReference type="VEuPathDB" id="FungiDB:ASPNIDRAFT2_1128955"/>
<dbReference type="Pfam" id="PF11951">
    <property type="entry name" value="Fungal_trans_2"/>
    <property type="match status" value="1"/>
</dbReference>
<dbReference type="Pfam" id="PF00271">
    <property type="entry name" value="Helicase_C"/>
    <property type="match status" value="1"/>
</dbReference>
<feature type="region of interest" description="Disordered" evidence="12">
    <location>
        <begin position="3341"/>
        <end position="3388"/>
    </location>
</feature>
<dbReference type="InterPro" id="IPR016024">
    <property type="entry name" value="ARM-type_fold"/>
</dbReference>
<dbReference type="PANTHER" id="PTHR23346">
    <property type="entry name" value="TRANSLATIONAL ACTIVATOR GCN1-RELATED"/>
    <property type="match status" value="1"/>
</dbReference>
<keyword evidence="6 11" id="KW-0863">Zinc-finger</keyword>
<dbReference type="FunFam" id="3.40.50.10810:FF:000059">
    <property type="entry name" value="SNF2 family helicase/ATPase, putative"/>
    <property type="match status" value="1"/>
</dbReference>
<organism evidence="15 16">
    <name type="scientific">Aspergillus niger</name>
    <dbReference type="NCBI Taxonomy" id="5061"/>
    <lineage>
        <taxon>Eukaryota</taxon>
        <taxon>Fungi</taxon>
        <taxon>Dikarya</taxon>
        <taxon>Ascomycota</taxon>
        <taxon>Pezizomycotina</taxon>
        <taxon>Eurotiomycetes</taxon>
        <taxon>Eurotiomycetidae</taxon>
        <taxon>Eurotiales</taxon>
        <taxon>Aspergillaceae</taxon>
        <taxon>Aspergillus</taxon>
        <taxon>Aspergillus subgen. Circumdati</taxon>
    </lineage>
</organism>
<evidence type="ECO:0000256" key="12">
    <source>
        <dbReference type="SAM" id="MobiDB-lite"/>
    </source>
</evidence>
<dbReference type="CDD" id="cd18070">
    <property type="entry name" value="DEXQc_SHPRH"/>
    <property type="match status" value="1"/>
</dbReference>
<dbReference type="SUPFAM" id="SSF52540">
    <property type="entry name" value="P-loop containing nucleoside triphosphate hydrolases"/>
    <property type="match status" value="2"/>
</dbReference>
<dbReference type="VEuPathDB" id="FungiDB:ASPNIDRAFT2_1096805"/>
<dbReference type="Pfam" id="PF23731">
    <property type="entry name" value="ARM_ECM29_C"/>
    <property type="match status" value="1"/>
</dbReference>
<evidence type="ECO:0000256" key="6">
    <source>
        <dbReference type="ARBA" id="ARBA00022771"/>
    </source>
</evidence>
<gene>
    <name evidence="15" type="ORF">ABL_07170</name>
</gene>
<evidence type="ECO:0000256" key="4">
    <source>
        <dbReference type="ARBA" id="ARBA00022737"/>
    </source>
</evidence>
<dbReference type="SMART" id="SM00487">
    <property type="entry name" value="DEXDc"/>
    <property type="match status" value="1"/>
</dbReference>
<evidence type="ECO:0000256" key="7">
    <source>
        <dbReference type="ARBA" id="ARBA00022801"/>
    </source>
</evidence>
<dbReference type="PaxDb" id="5061-CADANGAP00014023"/>
<dbReference type="InterPro" id="IPR014001">
    <property type="entry name" value="Helicase_ATP-bd"/>
</dbReference>
<evidence type="ECO:0000256" key="2">
    <source>
        <dbReference type="ARBA" id="ARBA00022490"/>
    </source>
</evidence>
<dbReference type="Pfam" id="PF13001">
    <property type="entry name" value="ECM29_N"/>
    <property type="match status" value="1"/>
</dbReference>
<dbReference type="CDD" id="cd18793">
    <property type="entry name" value="SF2_C_SNF"/>
    <property type="match status" value="1"/>
</dbReference>
<evidence type="ECO:0000259" key="14">
    <source>
        <dbReference type="PROSITE" id="PS51194"/>
    </source>
</evidence>
<keyword evidence="5" id="KW-0547">Nucleotide-binding</keyword>
<feature type="region of interest" description="Disordered" evidence="12">
    <location>
        <begin position="3611"/>
        <end position="3630"/>
    </location>
</feature>
<dbReference type="SMART" id="SM00184">
    <property type="entry name" value="RING"/>
    <property type="match status" value="1"/>
</dbReference>
<sequence length="4071" mass="455019">MTVLNAEISYPGNVPESLATAFVRPEQPVTHEHPSKRRKLASATRSLRQFNGLSDSRVPIGYIPLARFNLRLNFDSATHDRDDKDGATEPLDTVPVILDVNRVAPTQSATVQNEGLHSCLSLALVSAFGRETVLTIESSDSELVILGNHLSLASSLACADHFQKNVPSICYQSTLHCLSDGKTFSLETVIMWRDSLDVPDINKMPTGPAKVFSRYILRDDDDTVFENLRQKHRRDMGATGWSPRDFYDNVHVPPDNPASSADIKCDLLECQLFPFQRRAVRWLLQREGVELQPDGRIAPLKRESTSDLPLSFIRFTDADGKECFASQLFMVVTSNITSWYDAENVLNGGVLAEEMGLGKTVEMITLICLHRRFTFSEDTGQHERADGLMPSRATLIITPPAILEQWRQEIELHAPGLSVYHYEGIQRHPKLADNELVELISDHDVVLTTYNVLAREVHYSGDAPKRNLRHEKRFEARKTPLVQISWWRVCLDEAQMIESGVSNAARVARLIPRQLAWAVTGTPLRKDITDLLGLLLFLHYEPYCGFIWNRLCVSFRSILAHIVHTIALRHSKDHVRDELRLPPQKRVVITIPFTAVEEQQYGQLYEQMCEDCGLDLSGAPTTDEWNPNDPSVVEKMRSWLVRLRQTCLHPAGTGRRTLGVGYNGPLRSVNEVLEVMIDQNDVLIHAEERTLLLSQLRRGQLLENAMRKHEALQLWKECLERASAIVKECRDRLQTERMKSRVTSADDNQDFVSVDSLSDNEAEETEKNTRIGTYRQRLRLALEVQHICVFFMGNAYYQIKSDPKLTEQDSEQFKLLEKQEEEAYTTAKAIRKEMLVDISRKVGHYMKLIRERSHKKDFVNIPKMKPQVYSTGLEGRRVIEKFEDFCEAMNQHAAQYDNWRQTMIKFLSQSLIDQEDESELEGDEYEKSTKHQDEMYVYMEALRAMFADRHDCLTGQKNVLIAHEVKQGIIQAQKGEGPSPTLFLEVMNLRSNLKPDPQLGSLRGIISELRSLTTALEWQANEGSSRARAELENVSLVLRHASQLAAEQSKAASSLEREVEMFRDTMNNRLEYYRQLQQISDTVAPYDENSVGQPLDVTLFTSKLKKESEIDEKISSLRAKRRYLIHLRDESGSDETSRICVICQSGFEVGVLTVCGHKYCKDCLRMWWHQHRTCPTCKKRLKANDFHQITYKPQEFVVQEEKAPTKLEFERPSKNSIYADISSSTLKEIKNIDLDSSYGTKIDTLARHILWLREHDPGAKSVVFSQYKNFLEILANALSRFKIGFSSVDAKDGIQTFKSDPAVECFLLHAKAHSSGLNLVNATHVFLCEPLINTAIELQAIARVHRIGQHRPTTVWMYLVSDTVEQSIYDLSVSRRLAHIVQKEKKQEKQLAITSDNGTSIPNLTETAIDSANSLEMQDAALSKLMAGGASGGEMVKKDDLWQCLFGNSSQNKPTNGHLANAGGEVARFLRDTTPASSEARELSLISKVELRIALADTDAKLETLLNTYLPPLLLKLGSESLAVRNKVIAVCQHVNTRVQAPSIKLPVTALLKQFKEQKSQLIRHFDLIYLQQGIDRLGSDARVEILLPLLQGISEIGTSVNQAAVVFNLVLRLLPLLKLPPKGSDDDIQLKTRLGLSGQDTQFLSKWFEKLLLLAPADKSSPTCPGLSPADYTFLNKDASISETWNPSAEGGLNLTETKVNALRFLASGAFSDTERFLPALIASADANSRLSDLGEETLKRFIPDMEAAEVVQQLYGLYFGAGTPDGAPPARPALQTRILIFLGKSIRATKDRVSVMRVIEEGLLSDAARSSQGLLASKLRTQIFNFTTWVVKMGSPSDLDEVAPKLIAGLRDFIQSQGWPSPAASGQRLPSTDLSLRGLAYESIGILVPKTNFELYNGQEGLSGFDLIQWLFASLSSDDSSSQIFVSIEQALGSILNSSIDSWDSDFQDQLRPFLIRQMNNYPGGEDPASGFAVVRGPQYAAVRFANKFLPYHDVVARWIDLMAIARGSENKQEVMEEGKKGLHPFWHRLLSPSNDSHSAIARKDSMWYDFPKFSELTRFILGSAASNGVSGFSASEIVSGPYKHAFASIIAFIRNILLWEALSASNSTIEVDQDWDTKLDVMLTSDEHARSSLRHYLRAINKEGVVLFLNSALAGLTRESREGLQQCGKHFVSICSLASNDIVEAVVPQTLVLRTPLKSNDQDIQAMAARAIGILASHPALPDNDLMSLVVECSECITPWKTAVGEGALRVRGAVLALSYMLSRLAFRNMIAKVPNVHVDHFVHTIRDMIENARDSLLRRSAQLAIGQLSLSKILSPSILSDMEWKAIRDVLVRDAKAESEVAIMALGLLSLIFPKEDPGDSHFSTLTEALYGLHEIRSPEIHFTVGEALSNAAAGWNSKSLVLEFDVDSESPDSYVPEQVLADVADTIIAKCGAPKPSLKRASAIWLLSLVKNCGHLSLMQDRLRQCQSSFSSLLVDRDEVVQETGAQGLSLVYGMGDQSLKDDLVRDLVNSFTENNSTLAGGRVSQNTELFEPGALPTGGGSSVNTYKDIMNLASEAGDPTLVYRFMSLASNNALWSSRAAFSKMGISSIFSDSSVNGYLAKNPKIYPKLFRYRFDPNPNVQRSMNTIWKALVKDPMEVIETHFDEIMNDLLRSLLAGREWRVRQASCTAIADLIQGRQPEKYAQYMDEIFTKAFKLLDDIKETVRASALKLCQTITNAIIRTLETSNTDTKRAETMLRSAIPFLLSDKGMESGVEEVQGFAIGALIQMIRKSPGGPLRPFIPHMMEQFLNSLSSLEPQAVNYVHLNADKYGLTGQDIDKMRLSSIRTSPMMEVIERYLIDMLDEESMKEFATRLEGVLRSAVGLPSKVGCSRVLVLLSMRSMLFRPYADRFIQLLGKFVVDRNDTVSASYCTSIGYLLRLASDNRVLKTIEHAKELYMTAEDSNQRVISAEILQAASKLSNDRFMAFATAALPFIFVSKCDLDEHVREVFEKTWQDNVGGNRTVSLYIKEITDLVSSNLESARWAIKHTAALGLAKAIMSLDSEIDLSTSEYVWPVLERAVAGKTWEGKEVVLEAFVKFSGQAKKLWQEKPTLGETMKTITIREAKRNNPAYRPHALTALGGVAQARKDLDLMSDAIAIVTHVLDDVEDQGDPMDVDSGKDQKPKYVPCLYLTNPGRHVGGLCGMHLAMPQFCIAYFSKEWVPLQLASPPNHQYANGNQALHGHLDESRPVLHRILVGHGGRNVQVTLYRELRAVFDQIGAWASDRSGEPDRRGPQESLAALTVEIFAHEIDLSVEAVRAERAQAAVAYFELCKQTELPIDQAIQKLVKSWREEERSGPRNADLRLTNHPSPKPPLTGEWDVRPMDKSEGLDGRSNVSPKSDLFHGSRQYIDDNPFWSDFQEAASKIAYHCPQELSGEPQRRPGPSDAQEGFGPPAPTALPTPFPNWLLSSATKFTLSQCARLGHVCDYQPRLCFRDDTRRVRERMPDVRTAGNVVWDPTVTSRKTSVPPATCDLLPPFAKLTSDEERERKAQAAVPGTYHVIAIPESFSQLPEYADADSEQDSGNDALLENTSGSNPPIEDDNWVHGPNVVVLKSFKSARRHFYPDRRSTPQSPESDQGSFSLSAPSVSELIPDYPATGVQHIQESAEPNYSQMLLLEHFRQFVCFQLLPCTGLFNINGLDATVFEREASNFPPLYHTMMALSALSLVRHGGGHHIDASYYYDRVAALSHGSLCNEDLLSDALYLTHFLMLVYEVVAANPGGSNLWSHHVSRLLHLALLRQSIPGAERFPCIAWWVCHVDLYALFSGAGTGEFVRAVLDNQLLLDLQSLCCAVGPSDSEYSHADNSLPLIMRLYYDTFTLAIRIGLLAVETRDAKESYLNNYLGSRRQELREVRDVLIRLWGQQEVGYLYQNQISLSEQSQSLLQPLAILYHTSLLFSSTSLWAGQRLESEAASDVEIHHHAMRILQIVSGIVEKGRAGDRRFIAFPIFLAGAVAPTSGLKMMALELLSNLEEGEIGYNSATTCQMLQVFFERQIQHSQRGGHALEVDWAEVLAEHGRPLVNYG</sequence>
<reference evidence="16" key="1">
    <citation type="journal article" date="2016" name="Genome Announc.">
        <title>Draft genome sequence of Aspergillus niger strain An76.</title>
        <authorList>
            <person name="Gong W."/>
            <person name="Cheng Z."/>
            <person name="Zhang H."/>
            <person name="Liu L."/>
            <person name="Gao P."/>
            <person name="Wang L."/>
        </authorList>
    </citation>
    <scope>NUCLEOTIDE SEQUENCE [LARGE SCALE GENOMIC DNA]</scope>
    <source>
        <strain evidence="16">An76</strain>
    </source>
</reference>
<evidence type="ECO:0000256" key="8">
    <source>
        <dbReference type="ARBA" id="ARBA00022833"/>
    </source>
</evidence>
<dbReference type="GO" id="GO:0000502">
    <property type="term" value="C:proteasome complex"/>
    <property type="evidence" value="ECO:0007669"/>
    <property type="project" value="UniProtKB-KW"/>
</dbReference>
<dbReference type="OMA" id="WFTSATA"/>
<dbReference type="VEuPathDB" id="FungiDB:ATCC64974_106650"/>
<accession>A0A100INL3</accession>
<dbReference type="InterPro" id="IPR024372">
    <property type="entry name" value="Ecm29_N"/>
</dbReference>
<proteinExistence type="predicted"/>
<dbReference type="SUPFAM" id="SSF57850">
    <property type="entry name" value="RING/U-box"/>
    <property type="match status" value="1"/>
</dbReference>
<dbReference type="GO" id="GO:0043248">
    <property type="term" value="P:proteasome assembly"/>
    <property type="evidence" value="ECO:0007669"/>
    <property type="project" value="InterPro"/>
</dbReference>
<dbReference type="GO" id="GO:0008270">
    <property type="term" value="F:zinc ion binding"/>
    <property type="evidence" value="ECO:0007669"/>
    <property type="project" value="UniProtKB-KW"/>
</dbReference>
<dbReference type="Gene3D" id="3.40.50.10810">
    <property type="entry name" value="Tandem AAA-ATPase domain"/>
    <property type="match status" value="1"/>
</dbReference>
<evidence type="ECO:0000259" key="13">
    <source>
        <dbReference type="PROSITE" id="PS50089"/>
    </source>
</evidence>
<evidence type="ECO:0000256" key="3">
    <source>
        <dbReference type="ARBA" id="ARBA00022723"/>
    </source>
</evidence>
<dbReference type="EMBL" id="BCMY01000012">
    <property type="protein sequence ID" value="GAQ44509.1"/>
    <property type="molecule type" value="Genomic_DNA"/>
</dbReference>